<dbReference type="GO" id="GO:0008233">
    <property type="term" value="F:peptidase activity"/>
    <property type="evidence" value="ECO:0007669"/>
    <property type="project" value="UniProtKB-KW"/>
</dbReference>
<dbReference type="EMBL" id="CP046565">
    <property type="protein sequence ID" value="QJD29433.1"/>
    <property type="molecule type" value="Genomic_DNA"/>
</dbReference>
<dbReference type="InterPro" id="IPR025748">
    <property type="entry name" value="PrcB_C_dom"/>
</dbReference>
<dbReference type="AlphaFoldDB" id="A0A858Q6K0"/>
<dbReference type="KEGG" id="metu:GNH96_05300"/>
<feature type="domain" description="PrcB C-terminal" evidence="2">
    <location>
        <begin position="80"/>
        <end position="136"/>
    </location>
</feature>
<name>A0A858Q6K0_9GAMM</name>
<evidence type="ECO:0000313" key="4">
    <source>
        <dbReference type="Proteomes" id="UP000503004"/>
    </source>
</evidence>
<keyword evidence="4" id="KW-1185">Reference proteome</keyword>
<keyword evidence="3" id="KW-0645">Protease</keyword>
<evidence type="ECO:0000313" key="3">
    <source>
        <dbReference type="EMBL" id="QJD29433.1"/>
    </source>
</evidence>
<organism evidence="3 4">
    <name type="scientific">Methylococcus geothermalis</name>
    <dbReference type="NCBI Taxonomy" id="2681310"/>
    <lineage>
        <taxon>Bacteria</taxon>
        <taxon>Pseudomonadati</taxon>
        <taxon>Pseudomonadota</taxon>
        <taxon>Gammaproteobacteria</taxon>
        <taxon>Methylococcales</taxon>
        <taxon>Methylococcaceae</taxon>
        <taxon>Methylococcus</taxon>
    </lineage>
</organism>
<reference evidence="4" key="1">
    <citation type="submission" date="2019-12" db="EMBL/GenBank/DDBJ databases">
        <authorList>
            <person name="Awala S.I."/>
            <person name="Rhee S.K."/>
        </authorList>
    </citation>
    <scope>NUCLEOTIDE SEQUENCE [LARGE SCALE GENOMIC DNA]</scope>
    <source>
        <strain evidence="4">IM1</strain>
    </source>
</reference>
<evidence type="ECO:0000256" key="1">
    <source>
        <dbReference type="SAM" id="SignalP"/>
    </source>
</evidence>
<feature type="chain" id="PRO_5032409840" evidence="1">
    <location>
        <begin position="25"/>
        <end position="158"/>
    </location>
</feature>
<feature type="signal peptide" evidence="1">
    <location>
        <begin position="1"/>
        <end position="24"/>
    </location>
</feature>
<accession>A0A858Q6K0</accession>
<dbReference type="Proteomes" id="UP000503004">
    <property type="component" value="Chromosome"/>
</dbReference>
<dbReference type="Pfam" id="PF14343">
    <property type="entry name" value="PrcB_C"/>
    <property type="match status" value="1"/>
</dbReference>
<sequence length="158" mass="17068">MIYPLTWRRLAFAAVMTASSGTMAGPMPFTVLAQGTQSGIEDERTAVILDEAAFRSLWASHVVGSVPAPSLPEVDFASDMVIAAFAGAKNSGGYRLSVAGIEEKDRRIRVNLVLNRPGAGCMTAQVVTQPHVWVKTRRSALPVEFRTSVIDVFCREGE</sequence>
<evidence type="ECO:0000259" key="2">
    <source>
        <dbReference type="Pfam" id="PF14343"/>
    </source>
</evidence>
<proteinExistence type="predicted"/>
<dbReference type="GO" id="GO:0006508">
    <property type="term" value="P:proteolysis"/>
    <property type="evidence" value="ECO:0007669"/>
    <property type="project" value="UniProtKB-KW"/>
</dbReference>
<keyword evidence="3" id="KW-0378">Hydrolase</keyword>
<keyword evidence="1" id="KW-0732">Signal</keyword>
<protein>
    <submittedName>
        <fullName evidence="3">Protease complex subunit PrcB family protein</fullName>
    </submittedName>
</protein>
<gene>
    <name evidence="3" type="ORF">GNH96_05300</name>
</gene>